<evidence type="ECO:0000256" key="9">
    <source>
        <dbReference type="ARBA" id="ARBA00022840"/>
    </source>
</evidence>
<keyword evidence="16" id="KW-1185">Reference proteome</keyword>
<evidence type="ECO:0000256" key="2">
    <source>
        <dbReference type="ARBA" id="ARBA00004141"/>
    </source>
</evidence>
<dbReference type="Gene3D" id="3.30.565.10">
    <property type="entry name" value="Histidine kinase-like ATPase, C-terminal domain"/>
    <property type="match status" value="1"/>
</dbReference>
<proteinExistence type="predicted"/>
<dbReference type="InterPro" id="IPR003594">
    <property type="entry name" value="HATPase_dom"/>
</dbReference>
<evidence type="ECO:0000256" key="1">
    <source>
        <dbReference type="ARBA" id="ARBA00000085"/>
    </source>
</evidence>
<evidence type="ECO:0000256" key="10">
    <source>
        <dbReference type="ARBA" id="ARBA00022989"/>
    </source>
</evidence>
<feature type="transmembrane region" description="Helical" evidence="13">
    <location>
        <begin position="86"/>
        <end position="108"/>
    </location>
</feature>
<dbReference type="InterPro" id="IPR003661">
    <property type="entry name" value="HisK_dim/P_dom"/>
</dbReference>
<dbReference type="Pfam" id="PF00512">
    <property type="entry name" value="HisKA"/>
    <property type="match status" value="1"/>
</dbReference>
<dbReference type="InterPro" id="IPR036097">
    <property type="entry name" value="HisK_dim/P_sf"/>
</dbReference>
<dbReference type="Pfam" id="PF02518">
    <property type="entry name" value="HATPase_c"/>
    <property type="match status" value="1"/>
</dbReference>
<accession>A0ABU5DHR9</accession>
<evidence type="ECO:0000256" key="7">
    <source>
        <dbReference type="ARBA" id="ARBA00022741"/>
    </source>
</evidence>
<comment type="catalytic activity">
    <reaction evidence="1">
        <text>ATP + protein L-histidine = ADP + protein N-phospho-L-histidine.</text>
        <dbReference type="EC" id="2.7.13.3"/>
    </reaction>
</comment>
<evidence type="ECO:0000313" key="15">
    <source>
        <dbReference type="EMBL" id="MDY0744672.1"/>
    </source>
</evidence>
<dbReference type="CDD" id="cd00082">
    <property type="entry name" value="HisKA"/>
    <property type="match status" value="1"/>
</dbReference>
<dbReference type="InterPro" id="IPR004358">
    <property type="entry name" value="Sig_transdc_His_kin-like_C"/>
</dbReference>
<dbReference type="Pfam" id="PF13493">
    <property type="entry name" value="DUF4118"/>
    <property type="match status" value="1"/>
</dbReference>
<keyword evidence="5" id="KW-0808">Transferase</keyword>
<keyword evidence="4" id="KW-0597">Phosphoprotein</keyword>
<protein>
    <recommendedName>
        <fullName evidence="3">histidine kinase</fullName>
        <ecNumber evidence="3">2.7.13.3</ecNumber>
    </recommendedName>
</protein>
<feature type="transmembrane region" description="Helical" evidence="13">
    <location>
        <begin position="9"/>
        <end position="26"/>
    </location>
</feature>
<dbReference type="PANTHER" id="PTHR45569:SF1">
    <property type="entry name" value="SENSOR PROTEIN KDPD"/>
    <property type="match status" value="1"/>
</dbReference>
<feature type="domain" description="Histidine kinase" evidence="14">
    <location>
        <begin position="285"/>
        <end position="507"/>
    </location>
</feature>
<dbReference type="InterPro" id="IPR038318">
    <property type="entry name" value="KdpD_sf"/>
</dbReference>
<dbReference type="SUPFAM" id="SSF55874">
    <property type="entry name" value="ATPase domain of HSP90 chaperone/DNA topoisomerase II/histidine kinase"/>
    <property type="match status" value="1"/>
</dbReference>
<keyword evidence="8" id="KW-0418">Kinase</keyword>
<dbReference type="EC" id="2.7.13.3" evidence="3"/>
<keyword evidence="9 15" id="KW-0067">ATP-binding</keyword>
<evidence type="ECO:0000256" key="5">
    <source>
        <dbReference type="ARBA" id="ARBA00022679"/>
    </source>
</evidence>
<keyword evidence="7" id="KW-0547">Nucleotide-binding</keyword>
<evidence type="ECO:0000256" key="11">
    <source>
        <dbReference type="ARBA" id="ARBA00023012"/>
    </source>
</evidence>
<name>A0ABU5DHR9_9BURK</name>
<dbReference type="SUPFAM" id="SSF47384">
    <property type="entry name" value="Homodimeric domain of signal transducing histidine kinase"/>
    <property type="match status" value="1"/>
</dbReference>
<evidence type="ECO:0000259" key="14">
    <source>
        <dbReference type="PROSITE" id="PS50109"/>
    </source>
</evidence>
<feature type="transmembrane region" description="Helical" evidence="13">
    <location>
        <begin position="55"/>
        <end position="74"/>
    </location>
</feature>
<reference evidence="15 16" key="1">
    <citation type="submission" date="2023-11" db="EMBL/GenBank/DDBJ databases">
        <title>Paucibacter sp. nov., isolated from fresh soil in Korea.</title>
        <authorList>
            <person name="Le N.T.T."/>
        </authorList>
    </citation>
    <scope>NUCLEOTIDE SEQUENCE [LARGE SCALE GENOMIC DNA]</scope>
    <source>
        <strain evidence="15 16">R3-3</strain>
    </source>
</reference>
<evidence type="ECO:0000256" key="12">
    <source>
        <dbReference type="ARBA" id="ARBA00023136"/>
    </source>
</evidence>
<dbReference type="Proteomes" id="UP001285263">
    <property type="component" value="Unassembled WGS sequence"/>
</dbReference>
<keyword evidence="12 13" id="KW-0472">Membrane</keyword>
<dbReference type="Gene3D" id="1.10.287.130">
    <property type="match status" value="1"/>
</dbReference>
<dbReference type="SMART" id="SM00388">
    <property type="entry name" value="HisKA"/>
    <property type="match status" value="1"/>
</dbReference>
<dbReference type="PRINTS" id="PR00344">
    <property type="entry name" value="BCTRLSENSOR"/>
</dbReference>
<dbReference type="EMBL" id="JAXCLA010000003">
    <property type="protein sequence ID" value="MDY0744672.1"/>
    <property type="molecule type" value="Genomic_DNA"/>
</dbReference>
<evidence type="ECO:0000256" key="4">
    <source>
        <dbReference type="ARBA" id="ARBA00022553"/>
    </source>
</evidence>
<organism evidence="15 16">
    <name type="scientific">Roseateles agri</name>
    <dbReference type="NCBI Taxonomy" id="3098619"/>
    <lineage>
        <taxon>Bacteria</taxon>
        <taxon>Pseudomonadati</taxon>
        <taxon>Pseudomonadota</taxon>
        <taxon>Betaproteobacteria</taxon>
        <taxon>Burkholderiales</taxon>
        <taxon>Sphaerotilaceae</taxon>
        <taxon>Roseateles</taxon>
    </lineage>
</organism>
<comment type="subcellular location">
    <subcellularLocation>
        <location evidence="2">Membrane</location>
        <topology evidence="2">Multi-pass membrane protein</topology>
    </subcellularLocation>
</comment>
<keyword evidence="6 13" id="KW-0812">Transmembrane</keyword>
<dbReference type="SMART" id="SM00387">
    <property type="entry name" value="HATPase_c"/>
    <property type="match status" value="1"/>
</dbReference>
<dbReference type="Gene3D" id="1.20.120.620">
    <property type="entry name" value="Backbone structure of the membrane domain of e. Coli histidine kinase receptor kdpd"/>
    <property type="match status" value="1"/>
</dbReference>
<dbReference type="InterPro" id="IPR036890">
    <property type="entry name" value="HATPase_C_sf"/>
</dbReference>
<dbReference type="PROSITE" id="PS50109">
    <property type="entry name" value="HIS_KIN"/>
    <property type="match status" value="1"/>
</dbReference>
<keyword evidence="11" id="KW-0902">Two-component regulatory system</keyword>
<sequence length="514" mass="55267">MAGTFARRWLPPLLIWVAAGALMRWVDGQSELAHIGNLALLLVLAAALSSRWLPLGWALAVDLLAVLAFNAAFIEPRGSFLVELRLHAWLLATMLAISWSTAGLMARLRQQAELAGRHAREAERLRVFSEALRDAGDAAAQADALREALQDLAGTPARLLVLKDALPRSDDDTAALPLDPALSADQRTGLWLSARRSLAFGPGTGRHEELPEWYLPLRGRAGSGGAALIAVPAGALSPDPALRAQAQLLCDQLGLALERSATERAAQQARDAVDQQGLRNALLAAISHDYRTPLATIMGAASALQEQDERLSPAQRRKLAAAIVDESQALARMTDNTLQIARLDAPGVTLKTDWESAEELVGAALRRVRQRHPEARVRARLDDGLPLLRCDAVLLLQLLDNLLDNALKYGGEGGAEIRVTQCDGLLTLAVRDRGPGVPPAWRERIFDVFQRGSAVADPERPDAATRRGAGVGLAACRAIARAHGGELRYRARSHGGASFECRLPLPAPNELPMT</sequence>
<keyword evidence="10 13" id="KW-1133">Transmembrane helix</keyword>
<evidence type="ECO:0000256" key="3">
    <source>
        <dbReference type="ARBA" id="ARBA00012438"/>
    </source>
</evidence>
<gene>
    <name evidence="15" type="ORF">SNE35_09145</name>
</gene>
<comment type="caution">
    <text evidence="15">The sequence shown here is derived from an EMBL/GenBank/DDBJ whole genome shotgun (WGS) entry which is preliminary data.</text>
</comment>
<evidence type="ECO:0000256" key="8">
    <source>
        <dbReference type="ARBA" id="ARBA00022777"/>
    </source>
</evidence>
<dbReference type="InterPro" id="IPR005467">
    <property type="entry name" value="His_kinase_dom"/>
</dbReference>
<dbReference type="InterPro" id="IPR025201">
    <property type="entry name" value="KdpD_TM"/>
</dbReference>
<dbReference type="RefSeq" id="WP_320422584.1">
    <property type="nucleotide sequence ID" value="NZ_JAXCLA010000003.1"/>
</dbReference>
<evidence type="ECO:0000256" key="6">
    <source>
        <dbReference type="ARBA" id="ARBA00022692"/>
    </source>
</evidence>
<dbReference type="InterPro" id="IPR052023">
    <property type="entry name" value="Histidine_kinase_KdpD"/>
</dbReference>
<dbReference type="GO" id="GO:0005524">
    <property type="term" value="F:ATP binding"/>
    <property type="evidence" value="ECO:0007669"/>
    <property type="project" value="UniProtKB-KW"/>
</dbReference>
<evidence type="ECO:0000313" key="16">
    <source>
        <dbReference type="Proteomes" id="UP001285263"/>
    </source>
</evidence>
<evidence type="ECO:0000256" key="13">
    <source>
        <dbReference type="SAM" id="Phobius"/>
    </source>
</evidence>
<dbReference type="PANTHER" id="PTHR45569">
    <property type="entry name" value="SENSOR PROTEIN KDPD"/>
    <property type="match status" value="1"/>
</dbReference>